<dbReference type="PROSITE" id="PS51257">
    <property type="entry name" value="PROKAR_LIPOPROTEIN"/>
    <property type="match status" value="1"/>
</dbReference>
<gene>
    <name evidence="2" type="ORF">OG288_10805</name>
</gene>
<keyword evidence="3" id="KW-1185">Reference proteome</keyword>
<evidence type="ECO:0000313" key="3">
    <source>
        <dbReference type="Proteomes" id="UP001432166"/>
    </source>
</evidence>
<sequence>MRRPLLAATALAAAVVLATAVVTGCGGDGDDWSQPHPRPSAVGALGAGFVDPAASPAPEATITPRPGSWSGVRPSEGYRVVLLTAGDDRPTKALVTAVRDWADREQVDLRTETVTDPADMVHAADRAIAMKPDLVVSAGNDLIDALATVTPNHLSQQFLVVGAELAEPTHNVTAVDWSGASFRGEGLGMSSTYDPASFTAARCAAAVRAGTAAVLSGWTGIVVWVDDF</sequence>
<dbReference type="RefSeq" id="WP_189770771.1">
    <property type="nucleotide sequence ID" value="NZ_BMVY01000004.1"/>
</dbReference>
<dbReference type="Gene3D" id="3.40.50.2300">
    <property type="match status" value="1"/>
</dbReference>
<evidence type="ECO:0000256" key="1">
    <source>
        <dbReference type="SAM" id="SignalP"/>
    </source>
</evidence>
<name>A0ABZ1JAV1_9ACTN</name>
<feature type="signal peptide" evidence="1">
    <location>
        <begin position="1"/>
        <end position="20"/>
    </location>
</feature>
<dbReference type="EMBL" id="CP108133">
    <property type="protein sequence ID" value="WTP48739.1"/>
    <property type="molecule type" value="Genomic_DNA"/>
</dbReference>
<reference evidence="2" key="1">
    <citation type="submission" date="2022-10" db="EMBL/GenBank/DDBJ databases">
        <title>The complete genomes of actinobacterial strains from the NBC collection.</title>
        <authorList>
            <person name="Joergensen T.S."/>
            <person name="Alvarez Arevalo M."/>
            <person name="Sterndorff E.B."/>
            <person name="Faurdal D."/>
            <person name="Vuksanovic O."/>
            <person name="Mourched A.-S."/>
            <person name="Charusanti P."/>
            <person name="Shaw S."/>
            <person name="Blin K."/>
            <person name="Weber T."/>
        </authorList>
    </citation>
    <scope>NUCLEOTIDE SEQUENCE</scope>
    <source>
        <strain evidence="2">NBC_00189</strain>
    </source>
</reference>
<feature type="chain" id="PRO_5045506309" description="BMP family ABC transporter substrate-binding protein" evidence="1">
    <location>
        <begin position="21"/>
        <end position="228"/>
    </location>
</feature>
<organism evidence="2 3">
    <name type="scientific">Streptomyces tauricus</name>
    <dbReference type="NCBI Taxonomy" id="68274"/>
    <lineage>
        <taxon>Bacteria</taxon>
        <taxon>Bacillati</taxon>
        <taxon>Actinomycetota</taxon>
        <taxon>Actinomycetes</taxon>
        <taxon>Kitasatosporales</taxon>
        <taxon>Streptomycetaceae</taxon>
        <taxon>Streptomyces</taxon>
        <taxon>Streptomyces aurantiacus group</taxon>
    </lineage>
</organism>
<keyword evidence="1" id="KW-0732">Signal</keyword>
<dbReference type="Proteomes" id="UP001432166">
    <property type="component" value="Chromosome"/>
</dbReference>
<accession>A0ABZ1JAV1</accession>
<protein>
    <recommendedName>
        <fullName evidence="4">BMP family ABC transporter substrate-binding protein</fullName>
    </recommendedName>
</protein>
<evidence type="ECO:0008006" key="4">
    <source>
        <dbReference type="Google" id="ProtNLM"/>
    </source>
</evidence>
<evidence type="ECO:0000313" key="2">
    <source>
        <dbReference type="EMBL" id="WTP48739.1"/>
    </source>
</evidence>
<proteinExistence type="predicted"/>